<keyword evidence="4 6" id="KW-0717">Septation</keyword>
<dbReference type="InterPro" id="IPR036525">
    <property type="entry name" value="Tubulin/FtsZ_GTPase_sf"/>
</dbReference>
<dbReference type="AlphaFoldDB" id="A0A1G1ZE95"/>
<dbReference type="PROSITE" id="PS01135">
    <property type="entry name" value="FTSZ_2"/>
    <property type="match status" value="1"/>
</dbReference>
<dbReference type="FunFam" id="3.40.50.1440:FF:000001">
    <property type="entry name" value="Cell division protein FtsZ"/>
    <property type="match status" value="1"/>
</dbReference>
<dbReference type="InterPro" id="IPR020805">
    <property type="entry name" value="Cell_div_FtsZ_CS"/>
</dbReference>
<dbReference type="InterPro" id="IPR045061">
    <property type="entry name" value="FtsZ/CetZ"/>
</dbReference>
<dbReference type="GO" id="GO:0051258">
    <property type="term" value="P:protein polymerization"/>
    <property type="evidence" value="ECO:0007669"/>
    <property type="project" value="UniProtKB-UniRule"/>
</dbReference>
<evidence type="ECO:0000256" key="4">
    <source>
        <dbReference type="HAMAP-Rule" id="MF_00909"/>
    </source>
</evidence>
<dbReference type="GO" id="GO:0000917">
    <property type="term" value="P:division septum assembly"/>
    <property type="evidence" value="ECO:0007669"/>
    <property type="project" value="UniProtKB-KW"/>
</dbReference>
<dbReference type="SMART" id="SM00865">
    <property type="entry name" value="Tubulin_C"/>
    <property type="match status" value="1"/>
</dbReference>
<dbReference type="Pfam" id="PF12327">
    <property type="entry name" value="FtsZ_C"/>
    <property type="match status" value="1"/>
</dbReference>
<feature type="region of interest" description="Disordered" evidence="7">
    <location>
        <begin position="331"/>
        <end position="376"/>
    </location>
</feature>
<dbReference type="Gene3D" id="3.40.50.1440">
    <property type="entry name" value="Tubulin/FtsZ, GTPase domain"/>
    <property type="match status" value="1"/>
</dbReference>
<name>A0A1G1ZE95_9BACT</name>
<feature type="binding site" evidence="4">
    <location>
        <begin position="98"/>
        <end position="100"/>
    </location>
    <ligand>
        <name>GTP</name>
        <dbReference type="ChEBI" id="CHEBI:37565"/>
    </ligand>
</feature>
<evidence type="ECO:0000259" key="9">
    <source>
        <dbReference type="SMART" id="SM00865"/>
    </source>
</evidence>
<dbReference type="HAMAP" id="MF_00909">
    <property type="entry name" value="FtsZ"/>
    <property type="match status" value="1"/>
</dbReference>
<accession>A0A1G1ZE95</accession>
<dbReference type="SUPFAM" id="SSF55307">
    <property type="entry name" value="Tubulin C-terminal domain-like"/>
    <property type="match status" value="1"/>
</dbReference>
<feature type="binding site" evidence="4">
    <location>
        <position position="177"/>
    </location>
    <ligand>
        <name>GTP</name>
        <dbReference type="ChEBI" id="CHEBI:37565"/>
    </ligand>
</feature>
<dbReference type="EMBL" id="MHJD01000016">
    <property type="protein sequence ID" value="OGY62426.1"/>
    <property type="molecule type" value="Genomic_DNA"/>
</dbReference>
<feature type="domain" description="Tubulin/FtsZ GTPase" evidence="8">
    <location>
        <begin position="2"/>
        <end position="195"/>
    </location>
</feature>
<comment type="caution">
    <text evidence="10">The sequence shown here is derived from an EMBL/GenBank/DDBJ whole genome shotgun (WGS) entry which is preliminary data.</text>
</comment>
<comment type="similarity">
    <text evidence="1 4 6">Belongs to the FtsZ family.</text>
</comment>
<dbReference type="PRINTS" id="PR00423">
    <property type="entry name" value="CELLDVISFTSZ"/>
</dbReference>
<dbReference type="NCBIfam" id="TIGR00065">
    <property type="entry name" value="ftsZ"/>
    <property type="match status" value="1"/>
</dbReference>
<feature type="binding site" evidence="4">
    <location>
        <position position="129"/>
    </location>
    <ligand>
        <name>GTP</name>
        <dbReference type="ChEBI" id="CHEBI:37565"/>
    </ligand>
</feature>
<keyword evidence="4 6" id="KW-0132">Cell division</keyword>
<dbReference type="GO" id="GO:0005525">
    <property type="term" value="F:GTP binding"/>
    <property type="evidence" value="ECO:0007669"/>
    <property type="project" value="UniProtKB-UniRule"/>
</dbReference>
<comment type="function">
    <text evidence="4 6">Essential cell division protein that forms a contractile ring structure (Z ring) at the future cell division site. The regulation of the ring assembly controls the timing and the location of cell division. One of the functions of the FtsZ ring is to recruit other cell division proteins to the septum to produce a new cell wall between the dividing cells. Binds GTP and shows GTPase activity.</text>
</comment>
<dbReference type="GO" id="GO:0005737">
    <property type="term" value="C:cytoplasm"/>
    <property type="evidence" value="ECO:0007669"/>
    <property type="project" value="UniProtKB-SubCell"/>
</dbReference>
<dbReference type="Proteomes" id="UP000177801">
    <property type="component" value="Unassembled WGS sequence"/>
</dbReference>
<reference evidence="10 11" key="1">
    <citation type="journal article" date="2016" name="Nat. Commun.">
        <title>Thousands of microbial genomes shed light on interconnected biogeochemical processes in an aquifer system.</title>
        <authorList>
            <person name="Anantharaman K."/>
            <person name="Brown C.T."/>
            <person name="Hug L.A."/>
            <person name="Sharon I."/>
            <person name="Castelle C.J."/>
            <person name="Probst A.J."/>
            <person name="Thomas B.C."/>
            <person name="Singh A."/>
            <person name="Wilkins M.J."/>
            <person name="Karaoz U."/>
            <person name="Brodie E.L."/>
            <person name="Williams K.H."/>
            <person name="Hubbard S.S."/>
            <person name="Banfield J.F."/>
        </authorList>
    </citation>
    <scope>NUCLEOTIDE SEQUENCE [LARGE SCALE GENOMIC DNA]</scope>
</reference>
<feature type="binding site" evidence="4">
    <location>
        <begin position="10"/>
        <end position="14"/>
    </location>
    <ligand>
        <name>GTP</name>
        <dbReference type="ChEBI" id="CHEBI:37565"/>
    </ligand>
</feature>
<dbReference type="InterPro" id="IPR008280">
    <property type="entry name" value="Tub_FtsZ_C"/>
</dbReference>
<dbReference type="InterPro" id="IPR003008">
    <property type="entry name" value="Tubulin_FtsZ_GTPase"/>
</dbReference>
<proteinExistence type="inferred from homology"/>
<dbReference type="GO" id="GO:0032153">
    <property type="term" value="C:cell division site"/>
    <property type="evidence" value="ECO:0007669"/>
    <property type="project" value="UniProtKB-UniRule"/>
</dbReference>
<evidence type="ECO:0000256" key="7">
    <source>
        <dbReference type="SAM" id="MobiDB-lite"/>
    </source>
</evidence>
<evidence type="ECO:0000259" key="8">
    <source>
        <dbReference type="SMART" id="SM00864"/>
    </source>
</evidence>
<evidence type="ECO:0000256" key="2">
    <source>
        <dbReference type="ARBA" id="ARBA00022741"/>
    </source>
</evidence>
<dbReference type="PANTHER" id="PTHR30314">
    <property type="entry name" value="CELL DIVISION PROTEIN FTSZ-RELATED"/>
    <property type="match status" value="1"/>
</dbReference>
<dbReference type="GO" id="GO:0043093">
    <property type="term" value="P:FtsZ-dependent cytokinesis"/>
    <property type="evidence" value="ECO:0007669"/>
    <property type="project" value="UniProtKB-UniRule"/>
</dbReference>
<comment type="subcellular location">
    <subcellularLocation>
        <location evidence="4">Cytoplasm</location>
    </subcellularLocation>
    <text evidence="4">Assembles at midcell at the inner surface of the cytoplasmic membrane.</text>
</comment>
<evidence type="ECO:0000256" key="5">
    <source>
        <dbReference type="NCBIfam" id="TIGR00065"/>
    </source>
</evidence>
<gene>
    <name evidence="4" type="primary">ftsZ</name>
    <name evidence="10" type="ORF">A3G58_00280</name>
</gene>
<dbReference type="SMART" id="SM00864">
    <property type="entry name" value="Tubulin"/>
    <property type="match status" value="1"/>
</dbReference>
<protein>
    <recommendedName>
        <fullName evidence="4 5">Cell division protein FtsZ</fullName>
    </recommendedName>
</protein>
<keyword evidence="4 6" id="KW-0131">Cell cycle</keyword>
<dbReference type="InterPro" id="IPR000158">
    <property type="entry name" value="Cell_div_FtsZ"/>
</dbReference>
<dbReference type="GO" id="GO:0003924">
    <property type="term" value="F:GTPase activity"/>
    <property type="evidence" value="ECO:0007669"/>
    <property type="project" value="UniProtKB-UniRule"/>
</dbReference>
<keyword evidence="4" id="KW-0963">Cytoplasm</keyword>
<evidence type="ECO:0000256" key="3">
    <source>
        <dbReference type="ARBA" id="ARBA00023134"/>
    </source>
</evidence>
<dbReference type="SUPFAM" id="SSF52490">
    <property type="entry name" value="Tubulin nucleotide-binding domain-like"/>
    <property type="match status" value="1"/>
</dbReference>
<dbReference type="CDD" id="cd02201">
    <property type="entry name" value="FtsZ_type1"/>
    <property type="match status" value="1"/>
</dbReference>
<dbReference type="InterPro" id="IPR024757">
    <property type="entry name" value="FtsZ_C"/>
</dbReference>
<dbReference type="Pfam" id="PF00091">
    <property type="entry name" value="Tubulin"/>
    <property type="match status" value="1"/>
</dbReference>
<feature type="domain" description="Tubulin/FtsZ 2-layer sandwich" evidence="9">
    <location>
        <begin position="197"/>
        <end position="315"/>
    </location>
</feature>
<feature type="binding site" evidence="4">
    <location>
        <position position="133"/>
    </location>
    <ligand>
        <name>GTP</name>
        <dbReference type="ChEBI" id="CHEBI:37565"/>
    </ligand>
</feature>
<dbReference type="InterPro" id="IPR018316">
    <property type="entry name" value="Tubulin/FtsZ_2-layer-sand-dom"/>
</dbReference>
<organism evidence="10 11">
    <name type="scientific">Candidatus Colwellbacteria bacterium RIFCSPLOWO2_12_FULL_46_17</name>
    <dbReference type="NCBI Taxonomy" id="1797695"/>
    <lineage>
        <taxon>Bacteria</taxon>
        <taxon>Candidatus Colwelliibacteriota</taxon>
    </lineage>
</organism>
<keyword evidence="3 4" id="KW-0342">GTP-binding</keyword>
<evidence type="ECO:0000256" key="6">
    <source>
        <dbReference type="RuleBase" id="RU000631"/>
    </source>
</evidence>
<keyword evidence="2 4" id="KW-0547">Nucleotide-binding</keyword>
<dbReference type="PANTHER" id="PTHR30314:SF3">
    <property type="entry name" value="MITOCHONDRIAL DIVISION PROTEIN FSZA"/>
    <property type="match status" value="1"/>
</dbReference>
<evidence type="ECO:0000256" key="1">
    <source>
        <dbReference type="ARBA" id="ARBA00009690"/>
    </source>
</evidence>
<comment type="subunit">
    <text evidence="4">Homodimer. Polymerizes to form a dynamic ring structure in a strictly GTP-dependent manner. Interacts directly with several other division proteins.</text>
</comment>
<evidence type="ECO:0000313" key="10">
    <source>
        <dbReference type="EMBL" id="OGY62426.1"/>
    </source>
</evidence>
<sequence>MKIKVIGVGGGGGNAITRMRRNFSVRGVEFIAINTDLQDLESSDAHKKIHIGKAVTKGMGAGMNPDLGQQAAEESRTEIANALDDTDMVFITSGFGGGTGTGATPVIADITRELGILTVAVITKPFSFEGASRMKIAEDGVLKIKDRVDTLLVIPNDRIFSIIDKDTSVLKAFEKIDDILRSAVQGVAEIISSSGLVNVDFADIRSITAGAGMAVIGVGSAGGADRAVKAMNQAMNSPLLEISIDGARSVLFGVAGGRDMKMSEINEAAKIIIDNVDPGARIIFGAYHDRRLKSGYLKITLIATGFNGMLFKSEPSSLTLFNDDVDLLEDTDDEVENSSKSGKHGGTSEKSLSDIGENDEEILDTPTFLRRRGRRK</sequence>
<evidence type="ECO:0000313" key="11">
    <source>
        <dbReference type="Proteomes" id="UP000177801"/>
    </source>
</evidence>